<dbReference type="Proteomes" id="UP000011082">
    <property type="component" value="Unassembled WGS sequence"/>
</dbReference>
<comment type="subcellular location">
    <subcellularLocation>
        <location evidence="2">Nucleus</location>
    </subcellularLocation>
</comment>
<reference evidence="4" key="1">
    <citation type="submission" date="2011-05" db="EMBL/GenBank/DDBJ databases">
        <title>The genome sequence of Vittaforma corneae strain ATCC 50505.</title>
        <authorList>
            <consortium name="The Broad Institute Genome Sequencing Platform"/>
            <person name="Cuomo C."/>
            <person name="Didier E."/>
            <person name="Bowers L."/>
            <person name="Young S.K."/>
            <person name="Zeng Q."/>
            <person name="Gargeya S."/>
            <person name="Fitzgerald M."/>
            <person name="Haas B."/>
            <person name="Abouelleil A."/>
            <person name="Alvarado L."/>
            <person name="Arachchi H.M."/>
            <person name="Berlin A."/>
            <person name="Chapman S.B."/>
            <person name="Gearin G."/>
            <person name="Goldberg J."/>
            <person name="Griggs A."/>
            <person name="Gujja S."/>
            <person name="Hansen M."/>
            <person name="Heiman D."/>
            <person name="Howarth C."/>
            <person name="Larimer J."/>
            <person name="Lui A."/>
            <person name="MacDonald P.J.P."/>
            <person name="McCowen C."/>
            <person name="Montmayeur A."/>
            <person name="Murphy C."/>
            <person name="Neiman D."/>
            <person name="Pearson M."/>
            <person name="Priest M."/>
            <person name="Roberts A."/>
            <person name="Saif S."/>
            <person name="Shea T."/>
            <person name="Sisk P."/>
            <person name="Stolte C."/>
            <person name="Sykes S."/>
            <person name="Wortman J."/>
            <person name="Nusbaum C."/>
            <person name="Birren B."/>
        </authorList>
    </citation>
    <scope>NUCLEOTIDE SEQUENCE [LARGE SCALE GENOMIC DNA]</scope>
    <source>
        <strain evidence="4">ATCC 50505</strain>
    </source>
</reference>
<accession>L2GNK1</accession>
<evidence type="ECO:0000256" key="2">
    <source>
        <dbReference type="RuleBase" id="RU367162"/>
    </source>
</evidence>
<comment type="similarity">
    <text evidence="1 2">Belongs to the YPI1 family.</text>
</comment>
<dbReference type="InterPro" id="IPR011107">
    <property type="entry name" value="PPI_Ypi1"/>
</dbReference>
<gene>
    <name evidence="3" type="ORF">VICG_00515</name>
</gene>
<dbReference type="GO" id="GO:0004865">
    <property type="term" value="F:protein serine/threonine phosphatase inhibitor activity"/>
    <property type="evidence" value="ECO:0007669"/>
    <property type="project" value="UniProtKB-UniRule"/>
</dbReference>
<dbReference type="VEuPathDB" id="MicrosporidiaDB:VICG_00515"/>
<keyword evidence="4" id="KW-1185">Reference proteome</keyword>
<comment type="function">
    <text evidence="2">Regulator of type 1 phosphatases which maintains protein phosphatase activity under strict control.</text>
</comment>
<dbReference type="OMA" id="KVCCIFR"/>
<dbReference type="Pfam" id="PF07491">
    <property type="entry name" value="PPI_Ypi1"/>
    <property type="match status" value="1"/>
</dbReference>
<dbReference type="FunCoup" id="L2GNK1">
    <property type="interactions" value="38"/>
</dbReference>
<dbReference type="OrthoDB" id="307488at2759"/>
<evidence type="ECO:0000256" key="1">
    <source>
        <dbReference type="ARBA" id="ARBA00005605"/>
    </source>
</evidence>
<dbReference type="GO" id="GO:0008157">
    <property type="term" value="F:protein phosphatase 1 binding"/>
    <property type="evidence" value="ECO:0007669"/>
    <property type="project" value="TreeGrafter"/>
</dbReference>
<dbReference type="RefSeq" id="XP_007603967.1">
    <property type="nucleotide sequence ID" value="XM_007603905.1"/>
</dbReference>
<dbReference type="EMBL" id="JH370132">
    <property type="protein sequence ID" value="ELA42416.1"/>
    <property type="molecule type" value="Genomic_DNA"/>
</dbReference>
<organism evidence="3 4">
    <name type="scientific">Vittaforma corneae (strain ATCC 50505)</name>
    <name type="common">Microsporidian parasite</name>
    <name type="synonym">Nosema corneum</name>
    <dbReference type="NCBI Taxonomy" id="993615"/>
    <lineage>
        <taxon>Eukaryota</taxon>
        <taxon>Fungi</taxon>
        <taxon>Fungi incertae sedis</taxon>
        <taxon>Microsporidia</taxon>
        <taxon>Nosematidae</taxon>
        <taxon>Vittaforma</taxon>
    </lineage>
</organism>
<dbReference type="AlphaFoldDB" id="L2GNK1"/>
<sequence length="60" mass="7083">MSITITQTIQKVKLKRKKQVTWTEDTVDNERLNKKSSKVCCIFRSKDHSGCKHKNKYERG</sequence>
<protein>
    <recommendedName>
        <fullName evidence="2">Type 1 phosphatases regulator</fullName>
    </recommendedName>
</protein>
<dbReference type="GO" id="GO:0005634">
    <property type="term" value="C:nucleus"/>
    <property type="evidence" value="ECO:0007669"/>
    <property type="project" value="UniProtKB-SubCell"/>
</dbReference>
<dbReference type="InParanoid" id="L2GNK1"/>
<keyword evidence="2" id="KW-0539">Nucleus</keyword>
<name>L2GNK1_VITCO</name>
<dbReference type="PANTHER" id="PTHR20835:SF0">
    <property type="entry name" value="E3 UBIQUITIN-PROTEIN LIGASE PPP1R11"/>
    <property type="match status" value="1"/>
</dbReference>
<evidence type="ECO:0000313" key="3">
    <source>
        <dbReference type="EMBL" id="ELA42416.1"/>
    </source>
</evidence>
<dbReference type="HOGENOM" id="CLU_208053_0_0_1"/>
<proteinExistence type="inferred from homology"/>
<evidence type="ECO:0000313" key="4">
    <source>
        <dbReference type="Proteomes" id="UP000011082"/>
    </source>
</evidence>
<dbReference type="PANTHER" id="PTHR20835">
    <property type="entry name" value="E3 UBIQUITIN-PROTEIN LIGASE PPP1R11-RELATED"/>
    <property type="match status" value="1"/>
</dbReference>
<dbReference type="GeneID" id="19881232"/>